<name>A0ABQ5N011_9MICC</name>
<comment type="caution">
    <text evidence="2">The sequence shown here is derived from an EMBL/GenBank/DDBJ whole genome shotgun (WGS) entry which is preliminary data.</text>
</comment>
<reference evidence="2 3" key="1">
    <citation type="journal article" date="2023" name="Int. J. Syst. Evol. Microbiol.">
        <title>Arthrobacter mangrovi sp. nov., an actinobacterium isolated from the rhizosphere of a mangrove.</title>
        <authorList>
            <person name="Hamada M."/>
            <person name="Saitou S."/>
            <person name="Enomoto N."/>
            <person name="Nanri K."/>
            <person name="Hidaka K."/>
            <person name="Miura T."/>
            <person name="Tamura T."/>
        </authorList>
    </citation>
    <scope>NUCLEOTIDE SEQUENCE [LARGE SCALE GENOMIC DNA]</scope>
    <source>
        <strain evidence="2 3">NBRC 112813</strain>
    </source>
</reference>
<protein>
    <submittedName>
        <fullName evidence="2">Uncharacterized protein</fullName>
    </submittedName>
</protein>
<evidence type="ECO:0000313" key="2">
    <source>
        <dbReference type="EMBL" id="GLB69564.1"/>
    </source>
</evidence>
<feature type="compositionally biased region" description="Basic and acidic residues" evidence="1">
    <location>
        <begin position="53"/>
        <end position="79"/>
    </location>
</feature>
<evidence type="ECO:0000313" key="3">
    <source>
        <dbReference type="Proteomes" id="UP001209654"/>
    </source>
</evidence>
<feature type="compositionally biased region" description="Basic and acidic residues" evidence="1">
    <location>
        <begin position="1"/>
        <end position="22"/>
    </location>
</feature>
<proteinExistence type="predicted"/>
<feature type="region of interest" description="Disordered" evidence="1">
    <location>
        <begin position="1"/>
        <end position="79"/>
    </location>
</feature>
<dbReference type="EMBL" id="BRVS01000043">
    <property type="protein sequence ID" value="GLB69564.1"/>
    <property type="molecule type" value="Genomic_DNA"/>
</dbReference>
<accession>A0ABQ5N011</accession>
<keyword evidence="3" id="KW-1185">Reference proteome</keyword>
<evidence type="ECO:0000256" key="1">
    <source>
        <dbReference type="SAM" id="MobiDB-lite"/>
    </source>
</evidence>
<feature type="compositionally biased region" description="Acidic residues" evidence="1">
    <location>
        <begin position="41"/>
        <end position="50"/>
    </location>
</feature>
<feature type="compositionally biased region" description="Basic and acidic residues" evidence="1">
    <location>
        <begin position="31"/>
        <end position="40"/>
    </location>
</feature>
<organism evidence="2 3">
    <name type="scientific">Arthrobacter mangrovi</name>
    <dbReference type="NCBI Taxonomy" id="2966350"/>
    <lineage>
        <taxon>Bacteria</taxon>
        <taxon>Bacillati</taxon>
        <taxon>Actinomycetota</taxon>
        <taxon>Actinomycetes</taxon>
        <taxon>Micrococcales</taxon>
        <taxon>Micrococcaceae</taxon>
        <taxon>Arthrobacter</taxon>
    </lineage>
</organism>
<dbReference type="Proteomes" id="UP001209654">
    <property type="component" value="Unassembled WGS sequence"/>
</dbReference>
<gene>
    <name evidence="2" type="ORF">AHIS1636_40100</name>
</gene>
<sequence length="79" mass="8886">MVERGSNKHGPALDDQMKHEDQGLIQGSKPGHAEEFRETEPFPDETDSPEVLEALRNESAKRNAEQGRRDKEEEGGVTR</sequence>
<dbReference type="RefSeq" id="WP_264797669.1">
    <property type="nucleotide sequence ID" value="NZ_BRVS01000043.1"/>
</dbReference>